<keyword evidence="12 18" id="KW-0548">Nucleotidyltransferase</keyword>
<feature type="transmembrane region" description="Helical" evidence="19">
    <location>
        <begin position="32"/>
        <end position="49"/>
    </location>
</feature>
<evidence type="ECO:0000256" key="12">
    <source>
        <dbReference type="ARBA" id="ARBA00022695"/>
    </source>
</evidence>
<keyword evidence="16" id="KW-0594">Phospholipid biosynthesis</keyword>
<dbReference type="EC" id="2.7.7.41" evidence="6 18"/>
<dbReference type="UniPathway" id="UPA00557">
    <property type="reaction ID" value="UER00614"/>
</dbReference>
<evidence type="ECO:0000256" key="16">
    <source>
        <dbReference type="ARBA" id="ARBA00023209"/>
    </source>
</evidence>
<evidence type="ECO:0000313" key="21">
    <source>
        <dbReference type="Proteomes" id="UP000000770"/>
    </source>
</evidence>
<evidence type="ECO:0000256" key="19">
    <source>
        <dbReference type="SAM" id="Phobius"/>
    </source>
</evidence>
<evidence type="ECO:0000256" key="5">
    <source>
        <dbReference type="ARBA" id="ARBA00010185"/>
    </source>
</evidence>
<evidence type="ECO:0000256" key="13">
    <source>
        <dbReference type="ARBA" id="ARBA00022989"/>
    </source>
</evidence>
<feature type="transmembrane region" description="Helical" evidence="19">
    <location>
        <begin position="126"/>
        <end position="150"/>
    </location>
</feature>
<dbReference type="AlphaFoldDB" id="A9KUL0"/>
<evidence type="ECO:0000256" key="10">
    <source>
        <dbReference type="ARBA" id="ARBA00022679"/>
    </source>
</evidence>
<dbReference type="GO" id="GO:0016024">
    <property type="term" value="P:CDP-diacylglycerol biosynthetic process"/>
    <property type="evidence" value="ECO:0007669"/>
    <property type="project" value="UniProtKB-UniPathway"/>
</dbReference>
<dbReference type="PANTHER" id="PTHR46382">
    <property type="entry name" value="PHOSPHATIDATE CYTIDYLYLTRANSFERASE"/>
    <property type="match status" value="1"/>
</dbReference>
<comment type="catalytic activity">
    <reaction evidence="1 18">
        <text>a 1,2-diacyl-sn-glycero-3-phosphate + CTP + H(+) = a CDP-1,2-diacyl-sn-glycerol + diphosphate</text>
        <dbReference type="Rhea" id="RHEA:16229"/>
        <dbReference type="ChEBI" id="CHEBI:15378"/>
        <dbReference type="ChEBI" id="CHEBI:33019"/>
        <dbReference type="ChEBI" id="CHEBI:37563"/>
        <dbReference type="ChEBI" id="CHEBI:58332"/>
        <dbReference type="ChEBI" id="CHEBI:58608"/>
        <dbReference type="EC" id="2.7.7.41"/>
    </reaction>
</comment>
<evidence type="ECO:0000256" key="4">
    <source>
        <dbReference type="ARBA" id="ARBA00005189"/>
    </source>
</evidence>
<evidence type="ECO:0000256" key="6">
    <source>
        <dbReference type="ARBA" id="ARBA00012487"/>
    </source>
</evidence>
<evidence type="ECO:0000256" key="7">
    <source>
        <dbReference type="ARBA" id="ARBA00019373"/>
    </source>
</evidence>
<dbReference type="GO" id="GO:0005886">
    <property type="term" value="C:plasma membrane"/>
    <property type="evidence" value="ECO:0007669"/>
    <property type="project" value="UniProtKB-SubCell"/>
</dbReference>
<evidence type="ECO:0000256" key="8">
    <source>
        <dbReference type="ARBA" id="ARBA00022475"/>
    </source>
</evidence>
<dbReference type="Proteomes" id="UP000000770">
    <property type="component" value="Chromosome"/>
</dbReference>
<feature type="transmembrane region" description="Helical" evidence="19">
    <location>
        <begin position="224"/>
        <end position="241"/>
    </location>
</feature>
<feature type="transmembrane region" description="Helical" evidence="19">
    <location>
        <begin position="92"/>
        <end position="114"/>
    </location>
</feature>
<keyword evidence="8" id="KW-1003">Cell membrane</keyword>
<proteinExistence type="inferred from homology"/>
<dbReference type="PANTHER" id="PTHR46382:SF1">
    <property type="entry name" value="PHOSPHATIDATE CYTIDYLYLTRANSFERASE"/>
    <property type="match status" value="1"/>
</dbReference>
<evidence type="ECO:0000256" key="3">
    <source>
        <dbReference type="ARBA" id="ARBA00005119"/>
    </source>
</evidence>
<feature type="transmembrane region" description="Helical" evidence="19">
    <location>
        <begin position="200"/>
        <end position="218"/>
    </location>
</feature>
<feature type="transmembrane region" description="Helical" evidence="19">
    <location>
        <begin position="61"/>
        <end position="80"/>
    </location>
</feature>
<dbReference type="PROSITE" id="PS01315">
    <property type="entry name" value="CDS"/>
    <property type="match status" value="1"/>
</dbReference>
<evidence type="ECO:0000256" key="1">
    <source>
        <dbReference type="ARBA" id="ARBA00001698"/>
    </source>
</evidence>
<keyword evidence="11 18" id="KW-0812">Transmembrane</keyword>
<comment type="pathway">
    <text evidence="4">Lipid metabolism.</text>
</comment>
<comment type="similarity">
    <text evidence="5 18">Belongs to the CDS family.</text>
</comment>
<dbReference type="GO" id="GO:0004605">
    <property type="term" value="F:phosphatidate cytidylyltransferase activity"/>
    <property type="evidence" value="ECO:0007669"/>
    <property type="project" value="UniProtKB-EC"/>
</dbReference>
<sequence precursor="true">MRDFFLLKQRIITAIWLVPLVLGAIFLLPANYFAWALVGVFLIAAKEWGRIIDNQCDVTQWSFTCTVGILLVALNLIVPIDAVWLSHQLHPIYLAILYIGALWWLASLLLVVTYPKSAKFWQKNPMFKSMFGQLTLIPCFVALIALKSISSQASPYYGPVLVLLVMLIVWAADSGAYFVGKAIGKTKLMPAVSPAKTLEGLLGGLVTTMIVVGAVMYYSPEQELGLVVAVTLFVALVSALGDLSESMFKRAACIKDSGTILPGHGGVLDRIDSLTAALPVFTLIYIAFWM</sequence>
<evidence type="ECO:0000313" key="20">
    <source>
        <dbReference type="EMBL" id="ABX48659.1"/>
    </source>
</evidence>
<name>A9KUL0_SHEB9</name>
<dbReference type="InterPro" id="IPR000374">
    <property type="entry name" value="PC_trans"/>
</dbReference>
<evidence type="ECO:0000256" key="17">
    <source>
        <dbReference type="ARBA" id="ARBA00023264"/>
    </source>
</evidence>
<keyword evidence="9" id="KW-0444">Lipid biosynthesis</keyword>
<evidence type="ECO:0000256" key="11">
    <source>
        <dbReference type="ARBA" id="ARBA00022692"/>
    </source>
</evidence>
<keyword evidence="17" id="KW-1208">Phospholipid metabolism</keyword>
<evidence type="ECO:0000256" key="18">
    <source>
        <dbReference type="RuleBase" id="RU003938"/>
    </source>
</evidence>
<dbReference type="KEGG" id="sbn:Sbal195_1486"/>
<evidence type="ECO:0000256" key="9">
    <source>
        <dbReference type="ARBA" id="ARBA00022516"/>
    </source>
</evidence>
<dbReference type="HOGENOM" id="CLU_037294_1_2_6"/>
<keyword evidence="15 19" id="KW-0472">Membrane</keyword>
<evidence type="ECO:0000256" key="15">
    <source>
        <dbReference type="ARBA" id="ARBA00023136"/>
    </source>
</evidence>
<evidence type="ECO:0000256" key="14">
    <source>
        <dbReference type="ARBA" id="ARBA00023098"/>
    </source>
</evidence>
<gene>
    <name evidence="20" type="ordered locus">Sbal195_1486</name>
</gene>
<protein>
    <recommendedName>
        <fullName evidence="7 18">Phosphatidate cytidylyltransferase</fullName>
        <ecNumber evidence="6 18">2.7.7.41</ecNumber>
    </recommendedName>
</protein>
<keyword evidence="14" id="KW-0443">Lipid metabolism</keyword>
<accession>A9KUL0</accession>
<keyword evidence="13 19" id="KW-1133">Transmembrane helix</keyword>
<keyword evidence="10 18" id="KW-0808">Transferase</keyword>
<reference evidence="20 21" key="1">
    <citation type="submission" date="2007-11" db="EMBL/GenBank/DDBJ databases">
        <title>Complete sequence of chromosome of Shewanella baltica OS195.</title>
        <authorList>
            <consortium name="US DOE Joint Genome Institute"/>
            <person name="Copeland A."/>
            <person name="Lucas S."/>
            <person name="Lapidus A."/>
            <person name="Barry K."/>
            <person name="Glavina del Rio T."/>
            <person name="Dalin E."/>
            <person name="Tice H."/>
            <person name="Pitluck S."/>
            <person name="Chain P."/>
            <person name="Malfatti S."/>
            <person name="Shin M."/>
            <person name="Vergez L."/>
            <person name="Schmutz J."/>
            <person name="Larimer F."/>
            <person name="Land M."/>
            <person name="Hauser L."/>
            <person name="Kyrpides N."/>
            <person name="Kim E."/>
            <person name="Brettar I."/>
            <person name="Rodrigues J."/>
            <person name="Konstantinidis K."/>
            <person name="Klappenbach J."/>
            <person name="Hofle M."/>
            <person name="Tiedje J."/>
            <person name="Richardson P."/>
        </authorList>
    </citation>
    <scope>NUCLEOTIDE SEQUENCE [LARGE SCALE GENOMIC DNA]</scope>
    <source>
        <strain evidence="20 21">OS195</strain>
    </source>
</reference>
<dbReference type="Pfam" id="PF01148">
    <property type="entry name" value="CTP_transf_1"/>
    <property type="match status" value="1"/>
</dbReference>
<feature type="transmembrane region" description="Helical" evidence="19">
    <location>
        <begin position="156"/>
        <end position="179"/>
    </location>
</feature>
<organism evidence="20 21">
    <name type="scientific">Shewanella baltica (strain OS195)</name>
    <dbReference type="NCBI Taxonomy" id="399599"/>
    <lineage>
        <taxon>Bacteria</taxon>
        <taxon>Pseudomonadati</taxon>
        <taxon>Pseudomonadota</taxon>
        <taxon>Gammaproteobacteria</taxon>
        <taxon>Alteromonadales</taxon>
        <taxon>Shewanellaceae</taxon>
        <taxon>Shewanella</taxon>
    </lineage>
</organism>
<comment type="pathway">
    <text evidence="3 18">Phospholipid metabolism; CDP-diacylglycerol biosynthesis; CDP-diacylglycerol from sn-glycerol 3-phosphate: step 3/3.</text>
</comment>
<comment type="subcellular location">
    <subcellularLocation>
        <location evidence="2">Cell membrane</location>
        <topology evidence="2">Multi-pass membrane protein</topology>
    </subcellularLocation>
</comment>
<dbReference type="EMBL" id="CP000891">
    <property type="protein sequence ID" value="ABX48659.1"/>
    <property type="molecule type" value="Genomic_DNA"/>
</dbReference>
<feature type="transmembrane region" description="Helical" evidence="19">
    <location>
        <begin position="271"/>
        <end position="289"/>
    </location>
</feature>
<evidence type="ECO:0000256" key="2">
    <source>
        <dbReference type="ARBA" id="ARBA00004651"/>
    </source>
</evidence>